<keyword evidence="3 6" id="KW-0812">Transmembrane</keyword>
<comment type="subcellular location">
    <subcellularLocation>
        <location evidence="1">Membrane</location>
        <topology evidence="1">Multi-pass membrane protein</topology>
    </subcellularLocation>
</comment>
<accession>D8RGN1</accession>
<feature type="transmembrane region" description="Helical" evidence="6">
    <location>
        <begin position="323"/>
        <end position="344"/>
    </location>
</feature>
<dbReference type="OMA" id="SAFWMAF"/>
<dbReference type="InParanoid" id="D8RGN1"/>
<feature type="transmembrane region" description="Helical" evidence="6">
    <location>
        <begin position="530"/>
        <end position="549"/>
    </location>
</feature>
<evidence type="ECO:0000256" key="2">
    <source>
        <dbReference type="ARBA" id="ARBA00005982"/>
    </source>
</evidence>
<evidence type="ECO:0000256" key="1">
    <source>
        <dbReference type="ARBA" id="ARBA00004141"/>
    </source>
</evidence>
<dbReference type="Pfam" id="PF00854">
    <property type="entry name" value="PTR2"/>
    <property type="match status" value="1"/>
</dbReference>
<dbReference type="GO" id="GO:0016020">
    <property type="term" value="C:membrane"/>
    <property type="evidence" value="ECO:0000318"/>
    <property type="project" value="GO_Central"/>
</dbReference>
<feature type="transmembrane region" description="Helical" evidence="6">
    <location>
        <begin position="364"/>
        <end position="385"/>
    </location>
</feature>
<feature type="transmembrane region" description="Helical" evidence="6">
    <location>
        <begin position="406"/>
        <end position="426"/>
    </location>
</feature>
<keyword evidence="8" id="KW-1185">Reference proteome</keyword>
<keyword evidence="4 6" id="KW-1133">Transmembrane helix</keyword>
<sequence>MDKSTSFRGWKVAPYVFGTHKRKDPDLKTYEFSCFSIPGTEALQSMVYLTLALNLSTYAIFNLHYSPADGAKLLCDFSGTATLLTIAGGYLSDVYISQFTGIIIGEILGTIGSVILTISAAVPALSPPLCPLFDPSCVRPTGKQTAIFYFGLYILAVGLANIKPNAPTLGAVQFNENDPQQKKQLLSYFNWFLFSTCIGAFPAVTVISYAQEQVNAAWGFGIPAIVLAVSIFVVCMGMPYRAKERKGSPITGIAMVFVAAARKWKLKSPDSIEELHQPIEDLQHLPHTNQFLFLDRAAIRTNDEEKHSRWRLCSVTQIEEVKAVLNILPIFACTIIVSCILSQLQTFTLLQAATLERKIGKHFVMPLASLAVFPVLAILLLMPLYDQLLVPFLRKITGNERGISHLQRVGIGLVICTLSMVVAAIVETKRLKVARENNALDNPAAVLPMSAFWMAFQFLVFGIGELFTVAGLLDFFYTESPENMRAMGISLVNVSFSFGYFLSSVIVSLVNARTKPDWLPENMNRGRLHSFYWLLAAMGAINFVNYLFWSWWYRPRMEYESQLESFKSVENVA</sequence>
<dbReference type="OrthoDB" id="8904098at2759"/>
<evidence type="ECO:0000313" key="7">
    <source>
        <dbReference type="EMBL" id="EFJ28388.1"/>
    </source>
</evidence>
<dbReference type="SUPFAM" id="SSF103473">
    <property type="entry name" value="MFS general substrate transporter"/>
    <property type="match status" value="1"/>
</dbReference>
<dbReference type="AlphaFoldDB" id="D8RGN1"/>
<feature type="transmembrane region" description="Helical" evidence="6">
    <location>
        <begin position="185"/>
        <end position="210"/>
    </location>
</feature>
<gene>
    <name evidence="7" type="ORF">SELMODRAFT_231570</name>
</gene>
<dbReference type="Gramene" id="EFJ28388">
    <property type="protein sequence ID" value="EFJ28388"/>
    <property type="gene ID" value="SELMODRAFT_231570"/>
</dbReference>
<dbReference type="GO" id="GO:0022857">
    <property type="term" value="F:transmembrane transporter activity"/>
    <property type="evidence" value="ECO:0000318"/>
    <property type="project" value="GO_Central"/>
</dbReference>
<feature type="transmembrane region" description="Helical" evidence="6">
    <location>
        <begin position="103"/>
        <end position="126"/>
    </location>
</feature>
<dbReference type="Proteomes" id="UP000001514">
    <property type="component" value="Unassembled WGS sequence"/>
</dbReference>
<dbReference type="GO" id="GO:0055085">
    <property type="term" value="P:transmembrane transport"/>
    <property type="evidence" value="ECO:0000318"/>
    <property type="project" value="GO_Central"/>
</dbReference>
<evidence type="ECO:0008006" key="9">
    <source>
        <dbReference type="Google" id="ProtNLM"/>
    </source>
</evidence>
<name>D8RGN1_SELML</name>
<dbReference type="HOGENOM" id="CLU_009313_4_0_1"/>
<dbReference type="CDD" id="cd17414">
    <property type="entry name" value="MFS_NPF4"/>
    <property type="match status" value="1"/>
</dbReference>
<dbReference type="Gene3D" id="1.20.1250.20">
    <property type="entry name" value="MFS general substrate transporter like domains"/>
    <property type="match status" value="1"/>
</dbReference>
<dbReference type="KEGG" id="smo:SELMODRAFT_231570"/>
<feature type="transmembrane region" description="Helical" evidence="6">
    <location>
        <begin position="451"/>
        <end position="477"/>
    </location>
</feature>
<dbReference type="eggNOG" id="KOG1237">
    <property type="taxonomic scope" value="Eukaryota"/>
</dbReference>
<feature type="transmembrane region" description="Helical" evidence="6">
    <location>
        <begin position="146"/>
        <end position="164"/>
    </location>
</feature>
<keyword evidence="5 6" id="KW-0472">Membrane</keyword>
<comment type="similarity">
    <text evidence="2">Belongs to the major facilitator superfamily. Proton-dependent oligopeptide transporter (POT/PTR) (TC 2.A.17) family.</text>
</comment>
<evidence type="ECO:0000313" key="8">
    <source>
        <dbReference type="Proteomes" id="UP000001514"/>
    </source>
</evidence>
<feature type="transmembrane region" description="Helical" evidence="6">
    <location>
        <begin position="489"/>
        <end position="510"/>
    </location>
</feature>
<proteinExistence type="inferred from homology"/>
<dbReference type="PANTHER" id="PTHR11654">
    <property type="entry name" value="OLIGOPEPTIDE TRANSPORTER-RELATED"/>
    <property type="match status" value="1"/>
</dbReference>
<dbReference type="EMBL" id="GL377579">
    <property type="protein sequence ID" value="EFJ28388.1"/>
    <property type="molecule type" value="Genomic_DNA"/>
</dbReference>
<dbReference type="InterPro" id="IPR036259">
    <property type="entry name" value="MFS_trans_sf"/>
</dbReference>
<evidence type="ECO:0000256" key="6">
    <source>
        <dbReference type="SAM" id="Phobius"/>
    </source>
</evidence>
<feature type="transmembrane region" description="Helical" evidence="6">
    <location>
        <begin position="216"/>
        <end position="238"/>
    </location>
</feature>
<evidence type="ECO:0000256" key="4">
    <source>
        <dbReference type="ARBA" id="ARBA00022989"/>
    </source>
</evidence>
<dbReference type="InterPro" id="IPR000109">
    <property type="entry name" value="POT_fam"/>
</dbReference>
<evidence type="ECO:0000256" key="5">
    <source>
        <dbReference type="ARBA" id="ARBA00023136"/>
    </source>
</evidence>
<protein>
    <recommendedName>
        <fullName evidence="9">Major facilitator superfamily (MFS) profile domain-containing protein</fullName>
    </recommendedName>
</protein>
<organism evidence="8">
    <name type="scientific">Selaginella moellendorffii</name>
    <name type="common">Spikemoss</name>
    <dbReference type="NCBI Taxonomy" id="88036"/>
    <lineage>
        <taxon>Eukaryota</taxon>
        <taxon>Viridiplantae</taxon>
        <taxon>Streptophyta</taxon>
        <taxon>Embryophyta</taxon>
        <taxon>Tracheophyta</taxon>
        <taxon>Lycopodiopsida</taxon>
        <taxon>Selaginellales</taxon>
        <taxon>Selaginellaceae</taxon>
        <taxon>Selaginella</taxon>
    </lineage>
</organism>
<evidence type="ECO:0000256" key="3">
    <source>
        <dbReference type="ARBA" id="ARBA00022692"/>
    </source>
</evidence>
<reference evidence="7 8" key="1">
    <citation type="journal article" date="2011" name="Science">
        <title>The Selaginella genome identifies genetic changes associated with the evolution of vascular plants.</title>
        <authorList>
            <person name="Banks J.A."/>
            <person name="Nishiyama T."/>
            <person name="Hasebe M."/>
            <person name="Bowman J.L."/>
            <person name="Gribskov M."/>
            <person name="dePamphilis C."/>
            <person name="Albert V.A."/>
            <person name="Aono N."/>
            <person name="Aoyama T."/>
            <person name="Ambrose B.A."/>
            <person name="Ashton N.W."/>
            <person name="Axtell M.J."/>
            <person name="Barker E."/>
            <person name="Barker M.S."/>
            <person name="Bennetzen J.L."/>
            <person name="Bonawitz N.D."/>
            <person name="Chapple C."/>
            <person name="Cheng C."/>
            <person name="Correa L.G."/>
            <person name="Dacre M."/>
            <person name="DeBarry J."/>
            <person name="Dreyer I."/>
            <person name="Elias M."/>
            <person name="Engstrom E.M."/>
            <person name="Estelle M."/>
            <person name="Feng L."/>
            <person name="Finet C."/>
            <person name="Floyd S.K."/>
            <person name="Frommer W.B."/>
            <person name="Fujita T."/>
            <person name="Gramzow L."/>
            <person name="Gutensohn M."/>
            <person name="Harholt J."/>
            <person name="Hattori M."/>
            <person name="Heyl A."/>
            <person name="Hirai T."/>
            <person name="Hiwatashi Y."/>
            <person name="Ishikawa M."/>
            <person name="Iwata M."/>
            <person name="Karol K.G."/>
            <person name="Koehler B."/>
            <person name="Kolukisaoglu U."/>
            <person name="Kubo M."/>
            <person name="Kurata T."/>
            <person name="Lalonde S."/>
            <person name="Li K."/>
            <person name="Li Y."/>
            <person name="Litt A."/>
            <person name="Lyons E."/>
            <person name="Manning G."/>
            <person name="Maruyama T."/>
            <person name="Michael T.P."/>
            <person name="Mikami K."/>
            <person name="Miyazaki S."/>
            <person name="Morinaga S."/>
            <person name="Murata T."/>
            <person name="Mueller-Roeber B."/>
            <person name="Nelson D.R."/>
            <person name="Obara M."/>
            <person name="Oguri Y."/>
            <person name="Olmstead R.G."/>
            <person name="Onodera N."/>
            <person name="Petersen B.L."/>
            <person name="Pils B."/>
            <person name="Prigge M."/>
            <person name="Rensing S.A."/>
            <person name="Riano-Pachon D.M."/>
            <person name="Roberts A.W."/>
            <person name="Sato Y."/>
            <person name="Scheller H.V."/>
            <person name="Schulz B."/>
            <person name="Schulz C."/>
            <person name="Shakirov E.V."/>
            <person name="Shibagaki N."/>
            <person name="Shinohara N."/>
            <person name="Shippen D.E."/>
            <person name="Soerensen I."/>
            <person name="Sotooka R."/>
            <person name="Sugimoto N."/>
            <person name="Sugita M."/>
            <person name="Sumikawa N."/>
            <person name="Tanurdzic M."/>
            <person name="Theissen G."/>
            <person name="Ulvskov P."/>
            <person name="Wakazuki S."/>
            <person name="Weng J.K."/>
            <person name="Willats W.W."/>
            <person name="Wipf D."/>
            <person name="Wolf P.G."/>
            <person name="Yang L."/>
            <person name="Zimmer A.D."/>
            <person name="Zhu Q."/>
            <person name="Mitros T."/>
            <person name="Hellsten U."/>
            <person name="Loque D."/>
            <person name="Otillar R."/>
            <person name="Salamov A."/>
            <person name="Schmutz J."/>
            <person name="Shapiro H."/>
            <person name="Lindquist E."/>
            <person name="Lucas S."/>
            <person name="Rokhsar D."/>
            <person name="Grigoriev I.V."/>
        </authorList>
    </citation>
    <scope>NUCLEOTIDE SEQUENCE [LARGE SCALE GENOMIC DNA]</scope>
</reference>